<dbReference type="PANTHER" id="PTHR48228:SF5">
    <property type="entry name" value="ALPHA-METHYLACYL-COA RACEMASE"/>
    <property type="match status" value="1"/>
</dbReference>
<keyword evidence="2" id="KW-1185">Reference proteome</keyword>
<comment type="caution">
    <text evidence="1">The sequence shown here is derived from an EMBL/GenBank/DDBJ whole genome shotgun (WGS) entry which is preliminary data.</text>
</comment>
<dbReference type="Gene3D" id="3.40.50.10540">
    <property type="entry name" value="Crotonobetainyl-coa:carnitine coa-transferase, domain 1"/>
    <property type="match status" value="1"/>
</dbReference>
<organism evidence="1 2">
    <name type="scientific">Novosphingobium sediminicola</name>
    <dbReference type="NCBI Taxonomy" id="563162"/>
    <lineage>
        <taxon>Bacteria</taxon>
        <taxon>Pseudomonadati</taxon>
        <taxon>Pseudomonadota</taxon>
        <taxon>Alphaproteobacteria</taxon>
        <taxon>Sphingomonadales</taxon>
        <taxon>Sphingomonadaceae</taxon>
        <taxon>Novosphingobium</taxon>
    </lineage>
</organism>
<dbReference type="InterPro" id="IPR044855">
    <property type="entry name" value="CoA-Trfase_III_dom3_sf"/>
</dbReference>
<sequence length="391" mass="41696">MTALTGLKVVDFSRFLPAAYASWVAADMGADVVRIEHPRELAKAEAMFGKDENEAAALRRRARPSYTRGKRSLKINPGHEAAKPVLEKLIAGADVLIEDYRPGVMEGMGFGAQRMLALNPGLVYLSVSFAGQSGPLAGRAGHDPLALALAGALSRINGLPTPSLPGLQVADVLTGAQGTIAMLLALAARDRSGRGQHVDVAMADSCLPLLAVSMGRYDDPDAAPPPGQWHPKGGVWECADGQFLCTTDMEPAYWRRFCDCIGRPDFAALQHRADQHPMMQTQIAAIMQTRPRDEWAAILAQSDTQAMPVYSMAEAIAHPHHRARGRIVEVALPGQEPVTQLSLPFGLSETRSVPPRPAGHAGADNQAILTELGFDPAMIAASGALDAGERQ</sequence>
<reference evidence="1 2" key="1">
    <citation type="submission" date="2020-08" db="EMBL/GenBank/DDBJ databases">
        <title>Genomic Encyclopedia of Type Strains, Phase IV (KMG-IV): sequencing the most valuable type-strain genomes for metagenomic binning, comparative biology and taxonomic classification.</title>
        <authorList>
            <person name="Goeker M."/>
        </authorList>
    </citation>
    <scope>NUCLEOTIDE SEQUENCE [LARGE SCALE GENOMIC DNA]</scope>
    <source>
        <strain evidence="1 2">DSM 27057</strain>
    </source>
</reference>
<protein>
    <submittedName>
        <fullName evidence="1">Crotonobetainyl-CoA:carnitine CoA-transferase CaiB-like acyl-CoA transferase</fullName>
    </submittedName>
</protein>
<dbReference type="SUPFAM" id="SSF89796">
    <property type="entry name" value="CoA-transferase family III (CaiB/BaiF)"/>
    <property type="match status" value="1"/>
</dbReference>
<dbReference type="Gene3D" id="3.30.1540.10">
    <property type="entry name" value="formyl-coa transferase, domain 3"/>
    <property type="match status" value="1"/>
</dbReference>
<dbReference type="Pfam" id="PF02515">
    <property type="entry name" value="CoA_transf_3"/>
    <property type="match status" value="1"/>
</dbReference>
<dbReference type="AlphaFoldDB" id="A0A7W6CKH9"/>
<dbReference type="PANTHER" id="PTHR48228">
    <property type="entry name" value="SUCCINYL-COA--D-CITRAMALATE COA-TRANSFERASE"/>
    <property type="match status" value="1"/>
</dbReference>
<dbReference type="InterPro" id="IPR050509">
    <property type="entry name" value="CoA-transferase_III"/>
</dbReference>
<proteinExistence type="predicted"/>
<dbReference type="InterPro" id="IPR023606">
    <property type="entry name" value="CoA-Trfase_III_dom_1_sf"/>
</dbReference>
<dbReference type="InterPro" id="IPR003673">
    <property type="entry name" value="CoA-Trfase_fam_III"/>
</dbReference>
<gene>
    <name evidence="1" type="ORF">GGR38_004441</name>
</gene>
<keyword evidence="1" id="KW-0808">Transferase</keyword>
<accession>A0A7W6CKH9</accession>
<evidence type="ECO:0000313" key="2">
    <source>
        <dbReference type="Proteomes" id="UP000548867"/>
    </source>
</evidence>
<evidence type="ECO:0000313" key="1">
    <source>
        <dbReference type="EMBL" id="MBB3957467.1"/>
    </source>
</evidence>
<dbReference type="GO" id="GO:0016740">
    <property type="term" value="F:transferase activity"/>
    <property type="evidence" value="ECO:0007669"/>
    <property type="project" value="UniProtKB-KW"/>
</dbReference>
<name>A0A7W6CKH9_9SPHN</name>
<dbReference type="EMBL" id="JACIDX010000024">
    <property type="protein sequence ID" value="MBB3957467.1"/>
    <property type="molecule type" value="Genomic_DNA"/>
</dbReference>
<dbReference type="RefSeq" id="WP_183628795.1">
    <property type="nucleotide sequence ID" value="NZ_JACIDX010000024.1"/>
</dbReference>
<dbReference type="Proteomes" id="UP000548867">
    <property type="component" value="Unassembled WGS sequence"/>
</dbReference>